<proteinExistence type="predicted"/>
<reference evidence="6" key="1">
    <citation type="submission" date="2023-02" db="EMBL/GenBank/DDBJ databases">
        <authorList>
            <person name="Palmer J.M."/>
        </authorList>
    </citation>
    <scope>NUCLEOTIDE SEQUENCE</scope>
    <source>
        <strain evidence="6">FW57</strain>
    </source>
</reference>
<evidence type="ECO:0000256" key="4">
    <source>
        <dbReference type="SAM" id="MobiDB-lite"/>
    </source>
</evidence>
<feature type="transmembrane region" description="Helical" evidence="5">
    <location>
        <begin position="328"/>
        <end position="345"/>
    </location>
</feature>
<dbReference type="EMBL" id="JAHCVI010000005">
    <property type="protein sequence ID" value="KAG7285248.1"/>
    <property type="molecule type" value="Genomic_DNA"/>
</dbReference>
<feature type="region of interest" description="Disordered" evidence="4">
    <location>
        <begin position="1"/>
        <end position="84"/>
    </location>
</feature>
<dbReference type="InterPro" id="IPR028143">
    <property type="entry name" value="Get2/sif1"/>
</dbReference>
<dbReference type="PANTHER" id="PTHR28263">
    <property type="entry name" value="GOLGI TO ER TRAFFIC PROTEIN 2"/>
    <property type="match status" value="1"/>
</dbReference>
<dbReference type="GO" id="GO:0006890">
    <property type="term" value="P:retrograde vesicle-mediated transport, Golgi to endoplasmic reticulum"/>
    <property type="evidence" value="ECO:0007669"/>
    <property type="project" value="TreeGrafter"/>
</dbReference>
<feature type="transmembrane region" description="Helical" evidence="5">
    <location>
        <begin position="208"/>
        <end position="227"/>
    </location>
</feature>
<dbReference type="AlphaFoldDB" id="A0AAD4ETU5"/>
<name>A0AAD4ETU5_9PEZI</name>
<dbReference type="Pfam" id="PF08690">
    <property type="entry name" value="GET2"/>
    <property type="match status" value="1"/>
</dbReference>
<evidence type="ECO:0000313" key="6">
    <source>
        <dbReference type="EMBL" id="KAG7285248.1"/>
    </source>
</evidence>
<evidence type="ECO:0000256" key="1">
    <source>
        <dbReference type="ARBA" id="ARBA00022692"/>
    </source>
</evidence>
<feature type="transmembrane region" description="Helical" evidence="5">
    <location>
        <begin position="291"/>
        <end position="308"/>
    </location>
</feature>
<keyword evidence="7" id="KW-1185">Reference proteome</keyword>
<accession>A0AAD4ETU5</accession>
<organism evidence="6 7">
    <name type="scientific">Staphylotrichum longicolle</name>
    <dbReference type="NCBI Taxonomy" id="669026"/>
    <lineage>
        <taxon>Eukaryota</taxon>
        <taxon>Fungi</taxon>
        <taxon>Dikarya</taxon>
        <taxon>Ascomycota</taxon>
        <taxon>Pezizomycotina</taxon>
        <taxon>Sordariomycetes</taxon>
        <taxon>Sordariomycetidae</taxon>
        <taxon>Sordariales</taxon>
        <taxon>Chaetomiaceae</taxon>
        <taxon>Staphylotrichum</taxon>
    </lineage>
</organism>
<keyword evidence="1 5" id="KW-0812">Transmembrane</keyword>
<feature type="compositionally biased region" description="Acidic residues" evidence="4">
    <location>
        <begin position="1"/>
        <end position="10"/>
    </location>
</feature>
<evidence type="ECO:0000256" key="2">
    <source>
        <dbReference type="ARBA" id="ARBA00022989"/>
    </source>
</evidence>
<feature type="compositionally biased region" description="Basic and acidic residues" evidence="4">
    <location>
        <begin position="27"/>
        <end position="38"/>
    </location>
</feature>
<comment type="caution">
    <text evidence="6">The sequence shown here is derived from an EMBL/GenBank/DDBJ whole genome shotgun (WGS) entry which is preliminary data.</text>
</comment>
<protein>
    <recommendedName>
        <fullName evidence="8">GET complex subunit GET2</fullName>
    </recommendedName>
</protein>
<evidence type="ECO:0000256" key="5">
    <source>
        <dbReference type="SAM" id="Phobius"/>
    </source>
</evidence>
<dbReference type="Proteomes" id="UP001197093">
    <property type="component" value="Unassembled WGS sequence"/>
</dbReference>
<evidence type="ECO:0000256" key="3">
    <source>
        <dbReference type="ARBA" id="ARBA00023136"/>
    </source>
</evidence>
<evidence type="ECO:0000313" key="7">
    <source>
        <dbReference type="Proteomes" id="UP001197093"/>
    </source>
</evidence>
<evidence type="ECO:0008006" key="8">
    <source>
        <dbReference type="Google" id="ProtNLM"/>
    </source>
</evidence>
<feature type="compositionally biased region" description="Low complexity" evidence="4">
    <location>
        <begin position="56"/>
        <end position="78"/>
    </location>
</feature>
<keyword evidence="3 5" id="KW-0472">Membrane</keyword>
<keyword evidence="2 5" id="KW-1133">Transmembrane helix</keyword>
<dbReference type="PANTHER" id="PTHR28263:SF1">
    <property type="entry name" value="GOLGI TO ER TRAFFIC PROTEIN 2"/>
    <property type="match status" value="1"/>
</dbReference>
<sequence length="347" mass="36118">MTELSPDEEAASARAAEQARLRKARREAKIKAGAENRLNRITGLGGGVPREPAPAPTSSTTAASAPTASATPAAATAANTDHADPEEVDISEHFYQPQTTARIPPPSSNSTDLSDAQLRQMMLGLDQPTPQRAGTPSMPGMPPLPPGMEDDPMMRMMMQMLGGNPSSNPFAAPGGMPGFPAAAGAPGTPQASSPVAALPNRSASLWRLLHTLIALALGFYIALYTPFTGTKASRDRAAAAAAGSAEERERLAAVYPASGGEVTKNFFWAFATAEAVLLGTRYFVDRGRSRLQSAAGSGVLGMVVGFLPGGLRGKVEMAMRYGEVLGTVRGDVLVCVFVLGAAAWWRG</sequence>
<gene>
    <name evidence="6" type="ORF">NEMBOFW57_009869</name>
</gene>